<reference evidence="4" key="1">
    <citation type="submission" date="2017-02" db="UniProtKB">
        <authorList>
            <consortium name="WormBaseParasite"/>
        </authorList>
    </citation>
    <scope>IDENTIFICATION</scope>
</reference>
<dbReference type="Proteomes" id="UP000282613">
    <property type="component" value="Unassembled WGS sequence"/>
</dbReference>
<keyword evidence="3" id="KW-1185">Reference proteome</keyword>
<feature type="compositionally biased region" description="Polar residues" evidence="1">
    <location>
        <begin position="346"/>
        <end position="356"/>
    </location>
</feature>
<name>A0A0R3VUT2_TAEAS</name>
<feature type="compositionally biased region" description="Basic and acidic residues" evidence="1">
    <location>
        <begin position="361"/>
        <end position="380"/>
    </location>
</feature>
<dbReference type="OrthoDB" id="6254538at2759"/>
<feature type="region of interest" description="Disordered" evidence="1">
    <location>
        <begin position="345"/>
        <end position="381"/>
    </location>
</feature>
<sequence>MDIPDDICESSGMDDDLSTVKSLSVLRCSYNSKKSTIFEGLVDSDLKTGNEFALIQIKLKKIEKQLLQKKPAQAVQMLIEVLDDLNDFSECDTYSLWEKLYLYFSKAYEQTEDWESVAHCLDMAIKSVERRLSHSNAEACTNCSSETKKLLAELCKRYAITLECLNEDTKAVAVAWIKVEKAFEDCDSSRDACFSALRAVRWFITAADLDSALSALSIALNMVKLVEEMSDRGMVMRLRFNLISCFNLAFFNFFSTSGVMDNRAGKAQAHCNLGYALMCTGKHKLSHWHYTLARDLAKETAWETVQIQAEGALNVLETPNFPRNSINSSPVISICPSMARLRCQGDNETPSLSSPPSAKANGKEKKGQGRVREDKEKQKTEQITTILHTSSSFTKSLHSEDDICLPTGRTLSLRKMNDVQSTADRDRQLIRGVMSRKKYTRIHDISSLKPLGNPNSHGDQGDDSLEEIVFKPVTTATLSRLRRTPFTMSSK</sequence>
<dbReference type="STRING" id="60517.A0A0R3VUT2"/>
<reference evidence="2 3" key="2">
    <citation type="submission" date="2018-11" db="EMBL/GenBank/DDBJ databases">
        <authorList>
            <consortium name="Pathogen Informatics"/>
        </authorList>
    </citation>
    <scope>NUCLEOTIDE SEQUENCE [LARGE SCALE GENOMIC DNA]</scope>
</reference>
<proteinExistence type="predicted"/>
<gene>
    <name evidence="2" type="ORF">TASK_LOCUS1105</name>
</gene>
<evidence type="ECO:0000313" key="4">
    <source>
        <dbReference type="WBParaSite" id="TASK_0000110401-mRNA-1"/>
    </source>
</evidence>
<protein>
    <submittedName>
        <fullName evidence="4">Separase</fullName>
    </submittedName>
</protein>
<dbReference type="WBParaSite" id="TASK_0000110401-mRNA-1">
    <property type="protein sequence ID" value="TASK_0000110401-mRNA-1"/>
    <property type="gene ID" value="TASK_0000110401"/>
</dbReference>
<accession>A0A0R3VUT2</accession>
<dbReference type="EMBL" id="UYRS01000224">
    <property type="protein sequence ID" value="VDK22474.1"/>
    <property type="molecule type" value="Genomic_DNA"/>
</dbReference>
<organism evidence="4">
    <name type="scientific">Taenia asiatica</name>
    <name type="common">Asian tapeworm</name>
    <dbReference type="NCBI Taxonomy" id="60517"/>
    <lineage>
        <taxon>Eukaryota</taxon>
        <taxon>Metazoa</taxon>
        <taxon>Spiralia</taxon>
        <taxon>Lophotrochozoa</taxon>
        <taxon>Platyhelminthes</taxon>
        <taxon>Cestoda</taxon>
        <taxon>Eucestoda</taxon>
        <taxon>Cyclophyllidea</taxon>
        <taxon>Taeniidae</taxon>
        <taxon>Taenia</taxon>
    </lineage>
</organism>
<evidence type="ECO:0000313" key="2">
    <source>
        <dbReference type="EMBL" id="VDK22474.1"/>
    </source>
</evidence>
<evidence type="ECO:0000313" key="3">
    <source>
        <dbReference type="Proteomes" id="UP000282613"/>
    </source>
</evidence>
<evidence type="ECO:0000256" key="1">
    <source>
        <dbReference type="SAM" id="MobiDB-lite"/>
    </source>
</evidence>
<dbReference type="AlphaFoldDB" id="A0A0R3VUT2"/>